<comment type="cofactor">
    <cofactor evidence="20">
        <name>Ca(2+)</name>
        <dbReference type="ChEBI" id="CHEBI:29108"/>
    </cofactor>
    <text evidence="20">Binds 1 Ca(2+) ion per monomer. In the dimeric form the Ca(2+) is bound by different amino acids with binding of each Ca(2+) shared with ligands coming from each monomer. The Ca(2+) ion may have a role in catalysis.</text>
</comment>
<comment type="subunit">
    <text evidence="4 20">Homodimer; dimerization is reversible, and the dimeric form is the active one.</text>
</comment>
<dbReference type="PRINTS" id="PR01486">
    <property type="entry name" value="PHPHLIPASEA1"/>
</dbReference>
<evidence type="ECO:0000256" key="15">
    <source>
        <dbReference type="ARBA" id="ARBA00023098"/>
    </source>
</evidence>
<evidence type="ECO:0000256" key="3">
    <source>
        <dbReference type="ARBA" id="ARBA00010525"/>
    </source>
</evidence>
<keyword evidence="10 19" id="KW-0479">Metal-binding</keyword>
<evidence type="ECO:0000256" key="2">
    <source>
        <dbReference type="ARBA" id="ARBA00001604"/>
    </source>
</evidence>
<feature type="binding site" description="in dimeric form" evidence="19">
    <location>
        <position position="217"/>
    </location>
    <ligand>
        <name>Ca(2+)</name>
        <dbReference type="ChEBI" id="CHEBI:29108"/>
        <label>1</label>
    </ligand>
</feature>
<evidence type="ECO:0000256" key="10">
    <source>
        <dbReference type="ARBA" id="ARBA00022723"/>
    </source>
</evidence>
<dbReference type="EC" id="3.1.1.4" evidence="6 20"/>
<keyword evidence="16" id="KW-0472">Membrane</keyword>
<keyword evidence="11 20" id="KW-0732">Signal</keyword>
<evidence type="ECO:0000256" key="11">
    <source>
        <dbReference type="ARBA" id="ARBA00022729"/>
    </source>
</evidence>
<comment type="catalytic activity">
    <reaction evidence="1 20">
        <text>a 1,2-diacyl-sn-glycero-3-phosphocholine + H2O = a 2-acyl-sn-glycero-3-phosphocholine + a fatty acid + H(+)</text>
        <dbReference type="Rhea" id="RHEA:18689"/>
        <dbReference type="ChEBI" id="CHEBI:15377"/>
        <dbReference type="ChEBI" id="CHEBI:15378"/>
        <dbReference type="ChEBI" id="CHEBI:28868"/>
        <dbReference type="ChEBI" id="CHEBI:57643"/>
        <dbReference type="ChEBI" id="CHEBI:57875"/>
        <dbReference type="EC" id="3.1.1.32"/>
    </reaction>
</comment>
<feature type="active site" description="Proton acceptor" evidence="18">
    <location>
        <position position="175"/>
    </location>
</feature>
<organism evidence="21 22">
    <name type="scientific">Salmonella enterica subsp. enterica serovar Uganda str. R8-3404</name>
    <dbReference type="NCBI Taxonomy" id="913083"/>
    <lineage>
        <taxon>Bacteria</taxon>
        <taxon>Pseudomonadati</taxon>
        <taxon>Pseudomonadota</taxon>
        <taxon>Gammaproteobacteria</taxon>
        <taxon>Enterobacterales</taxon>
        <taxon>Enterobacteriaceae</taxon>
        <taxon>Salmonella</taxon>
    </lineage>
</organism>
<dbReference type="SUPFAM" id="SSF56931">
    <property type="entry name" value="Outer membrane phospholipase A (OMPLA)"/>
    <property type="match status" value="1"/>
</dbReference>
<evidence type="ECO:0000256" key="4">
    <source>
        <dbReference type="ARBA" id="ARBA00011702"/>
    </source>
</evidence>
<keyword evidence="9" id="KW-0812">Transmembrane</keyword>
<keyword evidence="15 20" id="KW-0443">Lipid metabolism</keyword>
<evidence type="ECO:0000256" key="14">
    <source>
        <dbReference type="ARBA" id="ARBA00022963"/>
    </source>
</evidence>
<dbReference type="Gene3D" id="2.40.230.10">
    <property type="entry name" value="Phospholipase A1"/>
    <property type="match status" value="2"/>
</dbReference>
<dbReference type="GO" id="GO:0016042">
    <property type="term" value="P:lipid catabolic process"/>
    <property type="evidence" value="ECO:0007669"/>
    <property type="project" value="UniProtKB-KW"/>
</dbReference>
<comment type="subcellular location">
    <subcellularLocation>
        <location evidence="20">Cell outer membrane</location>
        <topology evidence="20">Multi-pass membrane protein</topology>
    </subcellularLocation>
    <text evidence="20">One of the very few enzymes located there.</text>
</comment>
<evidence type="ECO:0000256" key="13">
    <source>
        <dbReference type="ARBA" id="ARBA00022837"/>
    </source>
</evidence>
<protein>
    <recommendedName>
        <fullName evidence="7 20">Phospholipase A1</fullName>
        <ecNumber evidence="5 20">3.1.1.32</ecNumber>
        <ecNumber evidence="6 20">3.1.1.4</ecNumber>
    </recommendedName>
    <alternativeName>
        <fullName evidence="20">Phosphatidylcholine 1-acylhydrolase</fullName>
    </alternativeName>
</protein>
<dbReference type="InterPro" id="IPR003187">
    <property type="entry name" value="PLipase_A1"/>
</dbReference>
<dbReference type="EMBL" id="AFCV01001353">
    <property type="protein sequence ID" value="EHC85698.1"/>
    <property type="molecule type" value="Genomic_DNA"/>
</dbReference>
<evidence type="ECO:0000256" key="6">
    <source>
        <dbReference type="ARBA" id="ARBA00013278"/>
    </source>
</evidence>
<comment type="caution">
    <text evidence="21">The sequence shown here is derived from an EMBL/GenBank/DDBJ whole genome shotgun (WGS) entry which is preliminary data.</text>
</comment>
<dbReference type="GO" id="GO:0009279">
    <property type="term" value="C:cell outer membrane"/>
    <property type="evidence" value="ECO:0007669"/>
    <property type="project" value="UniProtKB-SubCell"/>
</dbReference>
<evidence type="ECO:0000256" key="18">
    <source>
        <dbReference type="PIRSR" id="PIRSR603187-1"/>
    </source>
</evidence>
<keyword evidence="8" id="KW-1134">Transmembrane beta strand</keyword>
<dbReference type="InterPro" id="IPR036541">
    <property type="entry name" value="PLipase_A1_sf"/>
</dbReference>
<evidence type="ECO:0000313" key="22">
    <source>
        <dbReference type="Proteomes" id="UP000003915"/>
    </source>
</evidence>
<proteinExistence type="inferred from homology"/>
<dbReference type="EC" id="3.1.1.32" evidence="5 20"/>
<comment type="function">
    <text evidence="20">Hydrolysis of phosphatidylcholine with phospholipase A2 (EC 3.1.1.4) and phospholipase A1 (EC 3.1.1.32) activities.</text>
</comment>
<comment type="similarity">
    <text evidence="3 20">Belongs to the phospholipase A1 family.</text>
</comment>
<evidence type="ECO:0000256" key="9">
    <source>
        <dbReference type="ARBA" id="ARBA00022692"/>
    </source>
</evidence>
<feature type="binding site" description="in dimeric form" evidence="19">
    <location>
        <position position="185"/>
    </location>
    <ligand>
        <name>Ca(2+)</name>
        <dbReference type="ChEBI" id="CHEBI:29108"/>
        <label>1</label>
    </ligand>
</feature>
<evidence type="ECO:0000256" key="17">
    <source>
        <dbReference type="ARBA" id="ARBA00023237"/>
    </source>
</evidence>
<dbReference type="GO" id="GO:0005509">
    <property type="term" value="F:calcium ion binding"/>
    <property type="evidence" value="ECO:0007669"/>
    <property type="project" value="TreeGrafter"/>
</dbReference>
<feature type="chain" id="PRO_5025709258" description="Phospholipase A1" evidence="20">
    <location>
        <begin position="21"/>
        <end position="302"/>
    </location>
</feature>
<dbReference type="GO" id="GO:0004623">
    <property type="term" value="F:phospholipase A2 activity"/>
    <property type="evidence" value="ECO:0007669"/>
    <property type="project" value="UniProtKB-EC"/>
</dbReference>
<feature type="binding site" description="in dimeric form" evidence="19">
    <location>
        <position position="126"/>
    </location>
    <ligand>
        <name>Ca(2+)</name>
        <dbReference type="ChEBI" id="CHEBI:29108"/>
        <label>1</label>
    </ligand>
</feature>
<dbReference type="Proteomes" id="UP000003915">
    <property type="component" value="Unassembled WGS sequence"/>
</dbReference>
<evidence type="ECO:0000256" key="1">
    <source>
        <dbReference type="ARBA" id="ARBA00000111"/>
    </source>
</evidence>
<feature type="active site" description="Nucleophile" evidence="18">
    <location>
        <position position="177"/>
    </location>
</feature>
<sequence>MRAILRGLLPATLLPLAAYAQEATIKEVHDAPAVRGSIIANMLQEHDNPFTLYPYDTNYLIYTNTSDLNKEAISTYNWSENARKDEVKFQLSLAFPLWRGILGPNSVLGASYTQKSWWQLSNSKESSPFRETNISQKRQSAFRETNYEPQLFLGFATDYRFAGWTLRDVEMGYNHDSNGRSDPTSRSWNRLYTRLMAENGNWLVEVKPWYVIGSTDDNPDITKYMGYYQLKIGYHLGEAVLSAKGQYNWNTGYGGAEVGLSYPVTKHVRLYTQVYSGYGESLIDYNFNQTRVGVGVMLNDIF</sequence>
<name>A0A6C8GW92_SALET</name>
<keyword evidence="17 20" id="KW-0998">Cell outer membrane</keyword>
<dbReference type="CDD" id="cd00541">
    <property type="entry name" value="OMPLA"/>
    <property type="match status" value="1"/>
</dbReference>
<dbReference type="GO" id="GO:0008970">
    <property type="term" value="F:phospholipase A1 activity"/>
    <property type="evidence" value="ECO:0007669"/>
    <property type="project" value="UniProtKB-EC"/>
</dbReference>
<evidence type="ECO:0000313" key="21">
    <source>
        <dbReference type="EMBL" id="EHC85698.1"/>
    </source>
</evidence>
<keyword evidence="13 19" id="KW-0106">Calcium</keyword>
<feature type="binding site" description="in dimeric form" evidence="19">
    <location>
        <position position="180"/>
    </location>
    <ligand>
        <name>Ca(2+)</name>
        <dbReference type="ChEBI" id="CHEBI:29108"/>
        <label>1</label>
    </ligand>
</feature>
<evidence type="ECO:0000256" key="19">
    <source>
        <dbReference type="PIRSR" id="PIRSR603187-2"/>
    </source>
</evidence>
<evidence type="ECO:0000256" key="8">
    <source>
        <dbReference type="ARBA" id="ARBA00022452"/>
    </source>
</evidence>
<keyword evidence="12 20" id="KW-0378">Hydrolase</keyword>
<dbReference type="PANTHER" id="PTHR40457:SF1">
    <property type="entry name" value="PHOSPHOLIPASE A1"/>
    <property type="match status" value="1"/>
</dbReference>
<evidence type="ECO:0000256" key="20">
    <source>
        <dbReference type="RuleBase" id="RU366027"/>
    </source>
</evidence>
<comment type="catalytic activity">
    <reaction evidence="2 20">
        <text>a 1,2-diacyl-sn-glycero-3-phosphocholine + H2O = a 1-acyl-sn-glycero-3-phosphocholine + a fatty acid + H(+)</text>
        <dbReference type="Rhea" id="RHEA:15801"/>
        <dbReference type="ChEBI" id="CHEBI:15377"/>
        <dbReference type="ChEBI" id="CHEBI:15378"/>
        <dbReference type="ChEBI" id="CHEBI:28868"/>
        <dbReference type="ChEBI" id="CHEBI:57643"/>
        <dbReference type="ChEBI" id="CHEBI:58168"/>
        <dbReference type="EC" id="3.1.1.4"/>
    </reaction>
</comment>
<evidence type="ECO:0000256" key="7">
    <source>
        <dbReference type="ARBA" id="ARBA00021726"/>
    </source>
</evidence>
<evidence type="ECO:0000256" key="12">
    <source>
        <dbReference type="ARBA" id="ARBA00022801"/>
    </source>
</evidence>
<dbReference type="AlphaFoldDB" id="A0A6C8GW92"/>
<gene>
    <name evidence="21" type="ORF">LTSEUGA_5408</name>
</gene>
<feature type="signal peptide" evidence="20">
    <location>
        <begin position="1"/>
        <end position="20"/>
    </location>
</feature>
<reference evidence="21 22" key="1">
    <citation type="journal article" date="2011" name="BMC Genomics">
        <title>Genome sequencing reveals diversification of virulence factor content and possible host adaptation in distinct subpopulations of Salmonella enterica.</title>
        <authorList>
            <person name="den Bakker H.C."/>
            <person name="Moreno Switt A.I."/>
            <person name="Govoni G."/>
            <person name="Cummings C.A."/>
            <person name="Ranieri M.L."/>
            <person name="Degoricija L."/>
            <person name="Hoelzer K."/>
            <person name="Rodriguez-Rivera L.D."/>
            <person name="Brown S."/>
            <person name="Bolchacova E."/>
            <person name="Furtado M.R."/>
            <person name="Wiedmann M."/>
        </authorList>
    </citation>
    <scope>NUCLEOTIDE SEQUENCE [LARGE SCALE GENOMIC DNA]</scope>
    <source>
        <strain evidence="21 22">R8-3404</strain>
    </source>
</reference>
<keyword evidence="14 20" id="KW-0442">Lipid degradation</keyword>
<dbReference type="PANTHER" id="PTHR40457">
    <property type="entry name" value="PHOSPHOLIPASE A1"/>
    <property type="match status" value="1"/>
</dbReference>
<accession>A0A6C8GW92</accession>
<evidence type="ECO:0000256" key="5">
    <source>
        <dbReference type="ARBA" id="ARBA00013179"/>
    </source>
</evidence>
<evidence type="ECO:0000256" key="16">
    <source>
        <dbReference type="ARBA" id="ARBA00023136"/>
    </source>
</evidence>
<dbReference type="Pfam" id="PF02253">
    <property type="entry name" value="PLA1"/>
    <property type="match status" value="2"/>
</dbReference>